<reference evidence="1" key="1">
    <citation type="submission" date="2023-03" db="EMBL/GenBank/DDBJ databases">
        <title>Massive genome expansion in bonnet fungi (Mycena s.s.) driven by repeated elements and novel gene families across ecological guilds.</title>
        <authorList>
            <consortium name="Lawrence Berkeley National Laboratory"/>
            <person name="Harder C.B."/>
            <person name="Miyauchi S."/>
            <person name="Viragh M."/>
            <person name="Kuo A."/>
            <person name="Thoen E."/>
            <person name="Andreopoulos B."/>
            <person name="Lu D."/>
            <person name="Skrede I."/>
            <person name="Drula E."/>
            <person name="Henrissat B."/>
            <person name="Morin E."/>
            <person name="Kohler A."/>
            <person name="Barry K."/>
            <person name="LaButti K."/>
            <person name="Morin E."/>
            <person name="Salamov A."/>
            <person name="Lipzen A."/>
            <person name="Mereny Z."/>
            <person name="Hegedus B."/>
            <person name="Baldrian P."/>
            <person name="Stursova M."/>
            <person name="Weitz H."/>
            <person name="Taylor A."/>
            <person name="Grigoriev I.V."/>
            <person name="Nagy L.G."/>
            <person name="Martin F."/>
            <person name="Kauserud H."/>
        </authorList>
    </citation>
    <scope>NUCLEOTIDE SEQUENCE</scope>
    <source>
        <strain evidence="1">CBHHK200</strain>
    </source>
</reference>
<dbReference type="Proteomes" id="UP001218188">
    <property type="component" value="Unassembled WGS sequence"/>
</dbReference>
<dbReference type="EMBL" id="JARJCM010000129">
    <property type="protein sequence ID" value="KAJ7027079.1"/>
    <property type="molecule type" value="Genomic_DNA"/>
</dbReference>
<proteinExistence type="predicted"/>
<dbReference type="AlphaFoldDB" id="A0AAD6SFP2"/>
<evidence type="ECO:0000313" key="2">
    <source>
        <dbReference type="Proteomes" id="UP001218188"/>
    </source>
</evidence>
<comment type="caution">
    <text evidence="1">The sequence shown here is derived from an EMBL/GenBank/DDBJ whole genome shotgun (WGS) entry which is preliminary data.</text>
</comment>
<keyword evidence="2" id="KW-1185">Reference proteome</keyword>
<protein>
    <submittedName>
        <fullName evidence="1">GTP-binding protein</fullName>
    </submittedName>
</protein>
<dbReference type="SUPFAM" id="SSF52540">
    <property type="entry name" value="P-loop containing nucleoside triphosphate hydrolases"/>
    <property type="match status" value="1"/>
</dbReference>
<evidence type="ECO:0000313" key="1">
    <source>
        <dbReference type="EMBL" id="KAJ7027079.1"/>
    </source>
</evidence>
<accession>A0AAD6SFP2</accession>
<organism evidence="1 2">
    <name type="scientific">Mycena alexandri</name>
    <dbReference type="NCBI Taxonomy" id="1745969"/>
    <lineage>
        <taxon>Eukaryota</taxon>
        <taxon>Fungi</taxon>
        <taxon>Dikarya</taxon>
        <taxon>Basidiomycota</taxon>
        <taxon>Agaricomycotina</taxon>
        <taxon>Agaricomycetes</taxon>
        <taxon>Agaricomycetidae</taxon>
        <taxon>Agaricales</taxon>
        <taxon>Marasmiineae</taxon>
        <taxon>Mycenaceae</taxon>
        <taxon>Mycena</taxon>
    </lineage>
</organism>
<sequence length="289" mass="32493">MSPAMQDAIELRRKCPQFRILVLGRANAGKTTLLKKVCESIEDPEIYGPDNERASRQRSRRGIHEIELQLIFKSNPGFIFHDSRGFESGSADEVATVKHFIAKRAATRNLPDQLHAIWYCLPTDTPRPLMKADEDFFSIDFEGKVPVIAIFTKLDGLANRALTRLCDDGYDTDDALQHVPSKAMELLETNFKAGLRRMPHPPSDYVQLEDMRQTTSDCKDLIEKTAESITDDGLRMLLVSVQCNNIALCIHYAVENAIERVTISACTHLPPARCPPPLTVLAFRGLCRK</sequence>
<name>A0AAD6SFP2_9AGAR</name>
<dbReference type="CDD" id="cd00882">
    <property type="entry name" value="Ras_like_GTPase"/>
    <property type="match status" value="1"/>
</dbReference>
<gene>
    <name evidence="1" type="ORF">C8F04DRAFT_1123413</name>
</gene>
<dbReference type="Gene3D" id="3.40.50.300">
    <property type="entry name" value="P-loop containing nucleotide triphosphate hydrolases"/>
    <property type="match status" value="1"/>
</dbReference>
<dbReference type="InterPro" id="IPR027417">
    <property type="entry name" value="P-loop_NTPase"/>
</dbReference>